<keyword evidence="2" id="KW-0130">Cell adhesion</keyword>
<proteinExistence type="predicted"/>
<keyword evidence="3" id="KW-0034">Amyloid</keyword>
<dbReference type="Pfam" id="PF03777">
    <property type="entry name" value="ChpA-C"/>
    <property type="match status" value="7"/>
</dbReference>
<accession>A0ABN1NWN9</accession>
<feature type="compositionally biased region" description="Polar residues" evidence="4">
    <location>
        <begin position="83"/>
        <end position="95"/>
    </location>
</feature>
<protein>
    <recommendedName>
        <fullName evidence="7">Chaplin domain-containing protein</fullName>
    </recommendedName>
</protein>
<keyword evidence="1" id="KW-0964">Secreted</keyword>
<dbReference type="EMBL" id="BAAAHQ010000004">
    <property type="protein sequence ID" value="GAA0917764.1"/>
    <property type="molecule type" value="Genomic_DNA"/>
</dbReference>
<feature type="compositionally biased region" description="Low complexity" evidence="4">
    <location>
        <begin position="59"/>
        <end position="72"/>
    </location>
</feature>
<dbReference type="PROSITE" id="PS51884">
    <property type="entry name" value="CHAPLIN"/>
    <property type="match status" value="7"/>
</dbReference>
<keyword evidence="5" id="KW-0472">Membrane</keyword>
<dbReference type="RefSeq" id="WP_343948883.1">
    <property type="nucleotide sequence ID" value="NZ_BAAAHQ010000004.1"/>
</dbReference>
<evidence type="ECO:0000259" key="7">
    <source>
        <dbReference type="PROSITE" id="PS51884"/>
    </source>
</evidence>
<feature type="region of interest" description="Disordered" evidence="4">
    <location>
        <begin position="545"/>
        <end position="602"/>
    </location>
</feature>
<evidence type="ECO:0000256" key="6">
    <source>
        <dbReference type="SAM" id="SignalP"/>
    </source>
</evidence>
<evidence type="ECO:0000256" key="3">
    <source>
        <dbReference type="ARBA" id="ARBA00023087"/>
    </source>
</evidence>
<keyword evidence="5" id="KW-1133">Transmembrane helix</keyword>
<feature type="domain" description="Chaplin" evidence="7">
    <location>
        <begin position="33"/>
        <end position="73"/>
    </location>
</feature>
<evidence type="ECO:0000313" key="9">
    <source>
        <dbReference type="Proteomes" id="UP001501578"/>
    </source>
</evidence>
<keyword evidence="1" id="KW-0134">Cell wall</keyword>
<keyword evidence="6" id="KW-0732">Signal</keyword>
<evidence type="ECO:0000256" key="5">
    <source>
        <dbReference type="SAM" id="Phobius"/>
    </source>
</evidence>
<organism evidence="8 9">
    <name type="scientific">Nonomuraea longicatena</name>
    <dbReference type="NCBI Taxonomy" id="83682"/>
    <lineage>
        <taxon>Bacteria</taxon>
        <taxon>Bacillati</taxon>
        <taxon>Actinomycetota</taxon>
        <taxon>Actinomycetes</taxon>
        <taxon>Streptosporangiales</taxon>
        <taxon>Streptosporangiaceae</taxon>
        <taxon>Nonomuraea</taxon>
    </lineage>
</organism>
<sequence>MRTWAKASAPAALLAVAVMSFGGGTAVADTSGNSSVGGGNQVNLPVSLPIDISGNSVGALGSSSAGSQGGASVENHGGEGIRNRTSGDSSVLGGNQVNAPISAPINACGNAVSLFGNADAGCKGGATVKNTGKGGAGGNRTSGDSSVLGGNQVTAPITAPINACGNALAIFGNATAGCKGGASVKNTGKGAGGNTTSGRSSVLGGNQAVAPISAPINICGNAVAVLGNAFAGCKGGSSVENGGHKPRPNYHSAPRHRGSTGNDTDGRFGVGSGNQMIAPVSLPITACGNAVGNAPAGCKGGATVENTAAGSGAGGNRTSGQSGVLAGNQAIAPITAPIDVCGNAIAVLGNAFAGCKGGASVKNGGQGAGGNVTNGRSGVGAGNQVVAPITAPINACGNAVAALGLSEAHCSGGAGANPHGGVGGGGNHTSGQSGVLAGNQVIAPITAPVNVCGNAVAVLGDAAAGCLGGAHVGRPVNHHSAFDHFAQPRKGSVAKSTGVLPALPVPGLSSLQGATGITEHMRSGGGGGGSLPPLPVVGDVSQTLGLPALPGLPGLPGQPSRPAVKPSKPVKPAKPVKPGQGKMRTAAVTPPGSGSPLSALGPLSDLAAGTPVGGALTSTAGSLPVADLAAGTPVGEALTSAPGSLPVADLAAGTPVGGALTSATEALPVADLAAGTPVGGALTSATEALPVGSLGLMSAETPAGVTGMNSTSLFALVLGGMFAASTTLFAATRRFRLGRK</sequence>
<feature type="region of interest" description="Disordered" evidence="4">
    <location>
        <begin position="59"/>
        <end position="95"/>
    </location>
</feature>
<feature type="domain" description="Chaplin" evidence="7">
    <location>
        <begin position="376"/>
        <end position="416"/>
    </location>
</feature>
<feature type="chain" id="PRO_5046574415" description="Chaplin domain-containing protein" evidence="6">
    <location>
        <begin position="29"/>
        <end position="740"/>
    </location>
</feature>
<feature type="domain" description="Chaplin" evidence="7">
    <location>
        <begin position="88"/>
        <end position="128"/>
    </location>
</feature>
<keyword evidence="9" id="KW-1185">Reference proteome</keyword>
<dbReference type="Proteomes" id="UP001501578">
    <property type="component" value="Unassembled WGS sequence"/>
</dbReference>
<feature type="domain" description="Chaplin" evidence="7">
    <location>
        <begin position="432"/>
        <end position="472"/>
    </location>
</feature>
<feature type="domain" description="Chaplin" evidence="7">
    <location>
        <begin position="321"/>
        <end position="361"/>
    </location>
</feature>
<evidence type="ECO:0000313" key="8">
    <source>
        <dbReference type="EMBL" id="GAA0917764.1"/>
    </source>
</evidence>
<evidence type="ECO:0000256" key="1">
    <source>
        <dbReference type="ARBA" id="ARBA00022512"/>
    </source>
</evidence>
<reference evidence="8 9" key="1">
    <citation type="journal article" date="2019" name="Int. J. Syst. Evol. Microbiol.">
        <title>The Global Catalogue of Microorganisms (GCM) 10K type strain sequencing project: providing services to taxonomists for standard genome sequencing and annotation.</title>
        <authorList>
            <consortium name="The Broad Institute Genomics Platform"/>
            <consortium name="The Broad Institute Genome Sequencing Center for Infectious Disease"/>
            <person name="Wu L."/>
            <person name="Ma J."/>
        </authorList>
    </citation>
    <scope>NUCLEOTIDE SEQUENCE [LARGE SCALE GENOMIC DNA]</scope>
    <source>
        <strain evidence="8 9">JCM 11136</strain>
    </source>
</reference>
<feature type="signal peptide" evidence="6">
    <location>
        <begin position="1"/>
        <end position="28"/>
    </location>
</feature>
<feature type="transmembrane region" description="Helical" evidence="5">
    <location>
        <begin position="713"/>
        <end position="731"/>
    </location>
</feature>
<evidence type="ECO:0000256" key="4">
    <source>
        <dbReference type="SAM" id="MobiDB-lite"/>
    </source>
</evidence>
<keyword evidence="5" id="KW-0812">Transmembrane</keyword>
<feature type="compositionally biased region" description="Basic residues" evidence="4">
    <location>
        <begin position="244"/>
        <end position="258"/>
    </location>
</feature>
<feature type="compositionally biased region" description="Low complexity" evidence="4">
    <location>
        <begin position="590"/>
        <end position="602"/>
    </location>
</feature>
<feature type="domain" description="Chaplin" evidence="7">
    <location>
        <begin position="144"/>
        <end position="184"/>
    </location>
</feature>
<name>A0ABN1NWN9_9ACTN</name>
<feature type="compositionally biased region" description="Low complexity" evidence="4">
    <location>
        <begin position="545"/>
        <end position="567"/>
    </location>
</feature>
<feature type="domain" description="Chaplin" evidence="7">
    <location>
        <begin position="199"/>
        <end position="239"/>
    </location>
</feature>
<evidence type="ECO:0000256" key="2">
    <source>
        <dbReference type="ARBA" id="ARBA00022889"/>
    </source>
</evidence>
<gene>
    <name evidence="8" type="ORF">GCM10009560_14130</name>
</gene>
<dbReference type="InterPro" id="IPR005528">
    <property type="entry name" value="ChpA-H"/>
</dbReference>
<comment type="caution">
    <text evidence="8">The sequence shown here is derived from an EMBL/GenBank/DDBJ whole genome shotgun (WGS) entry which is preliminary data.</text>
</comment>
<feature type="region of interest" description="Disordered" evidence="4">
    <location>
        <begin position="240"/>
        <end position="266"/>
    </location>
</feature>